<organism evidence="1 2">
    <name type="scientific">Pholiota conissans</name>
    <dbReference type="NCBI Taxonomy" id="109636"/>
    <lineage>
        <taxon>Eukaryota</taxon>
        <taxon>Fungi</taxon>
        <taxon>Dikarya</taxon>
        <taxon>Basidiomycota</taxon>
        <taxon>Agaricomycotina</taxon>
        <taxon>Agaricomycetes</taxon>
        <taxon>Agaricomycetidae</taxon>
        <taxon>Agaricales</taxon>
        <taxon>Agaricineae</taxon>
        <taxon>Strophariaceae</taxon>
        <taxon>Pholiota</taxon>
    </lineage>
</organism>
<accession>A0A9P5ZCZ0</accession>
<keyword evidence="2" id="KW-1185">Reference proteome</keyword>
<comment type="caution">
    <text evidence="1">The sequence shown here is derived from an EMBL/GenBank/DDBJ whole genome shotgun (WGS) entry which is preliminary data.</text>
</comment>
<dbReference type="OrthoDB" id="3015492at2759"/>
<evidence type="ECO:0000313" key="2">
    <source>
        <dbReference type="Proteomes" id="UP000807469"/>
    </source>
</evidence>
<evidence type="ECO:0000313" key="1">
    <source>
        <dbReference type="EMBL" id="KAF9485937.1"/>
    </source>
</evidence>
<dbReference type="Proteomes" id="UP000807469">
    <property type="component" value="Unassembled WGS sequence"/>
</dbReference>
<dbReference type="EMBL" id="MU155132">
    <property type="protein sequence ID" value="KAF9485937.1"/>
    <property type="molecule type" value="Genomic_DNA"/>
</dbReference>
<sequence>MASRESPVKSHSESLTDLSHSSNMFAAGIGEVLQAFVASTNPPNTKPIMVEYANRIMAIGRGRLSAMNGRNALLYLKSKFGLLNSTAAVFVQATFEEGEGKFVEVDLDSWEELVGHMYRLRIL</sequence>
<name>A0A9P5ZCZ0_9AGAR</name>
<reference evidence="1" key="1">
    <citation type="submission" date="2020-11" db="EMBL/GenBank/DDBJ databases">
        <authorList>
            <consortium name="DOE Joint Genome Institute"/>
            <person name="Ahrendt S."/>
            <person name="Riley R."/>
            <person name="Andreopoulos W."/>
            <person name="Labutti K."/>
            <person name="Pangilinan J."/>
            <person name="Ruiz-Duenas F.J."/>
            <person name="Barrasa J.M."/>
            <person name="Sanchez-Garcia M."/>
            <person name="Camarero S."/>
            <person name="Miyauchi S."/>
            <person name="Serrano A."/>
            <person name="Linde D."/>
            <person name="Babiker R."/>
            <person name="Drula E."/>
            <person name="Ayuso-Fernandez I."/>
            <person name="Pacheco R."/>
            <person name="Padilla G."/>
            <person name="Ferreira P."/>
            <person name="Barriuso J."/>
            <person name="Kellner H."/>
            <person name="Castanera R."/>
            <person name="Alfaro M."/>
            <person name="Ramirez L."/>
            <person name="Pisabarro A.G."/>
            <person name="Kuo A."/>
            <person name="Tritt A."/>
            <person name="Lipzen A."/>
            <person name="He G."/>
            <person name="Yan M."/>
            <person name="Ng V."/>
            <person name="Cullen D."/>
            <person name="Martin F."/>
            <person name="Rosso M.-N."/>
            <person name="Henrissat B."/>
            <person name="Hibbett D."/>
            <person name="Martinez A.T."/>
            <person name="Grigoriev I.V."/>
        </authorList>
    </citation>
    <scope>NUCLEOTIDE SEQUENCE</scope>
    <source>
        <strain evidence="1">CIRM-BRFM 674</strain>
    </source>
</reference>
<protein>
    <submittedName>
        <fullName evidence="1">Uncharacterized protein</fullName>
    </submittedName>
</protein>
<gene>
    <name evidence="1" type="ORF">BDN70DRAFT_870405</name>
</gene>
<dbReference type="AlphaFoldDB" id="A0A9P5ZCZ0"/>
<proteinExistence type="predicted"/>